<proteinExistence type="predicted"/>
<dbReference type="InterPro" id="IPR027417">
    <property type="entry name" value="P-loop_NTPase"/>
</dbReference>
<accession>A0A840G3V9</accession>
<sequence length="857" mass="92966">MKAIAAVEVQKDVFVEWFFARPKWVQTAAARLAASRKFPSDVEIGKLADLCVAEANGVAGAVFETVPHGIFGAAVGTASFKLTKLDKVVGVNAIRHKASLDFGNSDLSVVFGMNGSGKSGYARLLKHTCGARHKSDLLPDVFSSTKTIPSCDVVISTAAGKELLQWQGDSKGFPQLRSVHVFDTAVAESYVDSKNEASYETRQMRFLTSMIKICDAVAALLSDRKGALPKKLPLVPLEYSETAAASFIAQLKDTTTSIALNDACAWTLTDDELRLETETSLKKHDVAERIKRLGLDKRTLMIFQEAYDAMKLAVSDAEVAKLVAARKDAAAKRKAAVEDAAKAFAGAALDGIGGASWSLLWEQARKYSESTAYPEAPFPVTDEGKLCVLCHQPLDDAARGRMSDFESFVKGGLESAATKAEKDYAAAIATLPRVPDQVKWDLHMEFIKVPAAVGSALRTAIGLRLEAIPKTDGAIPLPEVDWSVVDLALDATAAAQTKETAALEELAKDGKKAELEKKLKELKARQWLSQQKNAVADEIIRLAAIKRLTKAEGTTKTNVFTAKKNELANNELATGYRDRFVAELKTLGGSRLKVEPVPVSEGKGKVSFKLAIMGASKETSAGEILSEGENRIVALSAFLADITGSGQPTPFVFDDPVSSLDQEFEERVVERLVELAKSRQVIVFTHRLSLLALIEEAAGKSVALSINTLRRVGPNVGMVDTLDVRHGKPDKGFIVIRDQKLPQIRKHADTGDGGAYDAALKAACGDFRILIERTVEKILLNGLVERFRRSVQTQQIKSLAKITVDDCSTVEEMMTKYSRFEHSQSDELPGTLPSVDELSADLDVVITWIDGFKKRVA</sequence>
<dbReference type="EMBL" id="JACIGE010000001">
    <property type="protein sequence ID" value="MBB4246011.1"/>
    <property type="molecule type" value="Genomic_DNA"/>
</dbReference>
<name>A0A840G3V9_RHOTE</name>
<dbReference type="PANTHER" id="PTHR32182">
    <property type="entry name" value="DNA REPLICATION AND REPAIR PROTEIN RECF"/>
    <property type="match status" value="1"/>
</dbReference>
<comment type="caution">
    <text evidence="2">The sequence shown here is derived from an EMBL/GenBank/DDBJ whole genome shotgun (WGS) entry which is preliminary data.</text>
</comment>
<dbReference type="Gene3D" id="3.40.50.300">
    <property type="entry name" value="P-loop containing nucleotide triphosphate hydrolases"/>
    <property type="match status" value="1"/>
</dbReference>
<dbReference type="SUPFAM" id="SSF52540">
    <property type="entry name" value="P-loop containing nucleoside triphosphate hydrolases"/>
    <property type="match status" value="1"/>
</dbReference>
<dbReference type="GO" id="GO:0006302">
    <property type="term" value="P:double-strand break repair"/>
    <property type="evidence" value="ECO:0007669"/>
    <property type="project" value="TreeGrafter"/>
</dbReference>
<evidence type="ECO:0000256" key="1">
    <source>
        <dbReference type="SAM" id="Coils"/>
    </source>
</evidence>
<evidence type="ECO:0000313" key="3">
    <source>
        <dbReference type="Proteomes" id="UP000587070"/>
    </source>
</evidence>
<evidence type="ECO:0000313" key="2">
    <source>
        <dbReference type="EMBL" id="MBB4246011.1"/>
    </source>
</evidence>
<dbReference type="PANTHER" id="PTHR32182:SF22">
    <property type="entry name" value="ATP-DEPENDENT ENDONUCLEASE, OLD FAMILY-RELATED"/>
    <property type="match status" value="1"/>
</dbReference>
<dbReference type="RefSeq" id="WP_153114991.1">
    <property type="nucleotide sequence ID" value="NZ_JACIGE010000001.1"/>
</dbReference>
<gene>
    <name evidence="2" type="ORF">GGD90_000360</name>
</gene>
<organism evidence="2 3">
    <name type="scientific">Rhodocyclus tenuis</name>
    <name type="common">Rhodospirillum tenue</name>
    <dbReference type="NCBI Taxonomy" id="1066"/>
    <lineage>
        <taxon>Bacteria</taxon>
        <taxon>Pseudomonadati</taxon>
        <taxon>Pseudomonadota</taxon>
        <taxon>Betaproteobacteria</taxon>
        <taxon>Rhodocyclales</taxon>
        <taxon>Rhodocyclaceae</taxon>
        <taxon>Rhodocyclus</taxon>
    </lineage>
</organism>
<dbReference type="GO" id="GO:0000731">
    <property type="term" value="P:DNA synthesis involved in DNA repair"/>
    <property type="evidence" value="ECO:0007669"/>
    <property type="project" value="TreeGrafter"/>
</dbReference>
<dbReference type="Proteomes" id="UP000587070">
    <property type="component" value="Unassembled WGS sequence"/>
</dbReference>
<dbReference type="OrthoDB" id="9789562at2"/>
<keyword evidence="1" id="KW-0175">Coiled coil</keyword>
<protein>
    <submittedName>
        <fullName evidence="2">ABC-type transport system involved in cytochrome c biogenesis ATPase subunit</fullName>
    </submittedName>
</protein>
<keyword evidence="3" id="KW-1185">Reference proteome</keyword>
<dbReference type="AlphaFoldDB" id="A0A840G3V9"/>
<reference evidence="2 3" key="1">
    <citation type="submission" date="2020-08" db="EMBL/GenBank/DDBJ databases">
        <title>Genome sequencing of Purple Non-Sulfur Bacteria from various extreme environments.</title>
        <authorList>
            <person name="Mayer M."/>
        </authorList>
    </citation>
    <scope>NUCLEOTIDE SEQUENCE [LARGE SCALE GENOMIC DNA]</scope>
    <source>
        <strain evidence="2 3">2761</strain>
    </source>
</reference>
<feature type="coiled-coil region" evidence="1">
    <location>
        <begin position="503"/>
        <end position="532"/>
    </location>
</feature>